<proteinExistence type="predicted"/>
<name>A0AAD5T0F3_9FUNG</name>
<protein>
    <submittedName>
        <fullName evidence="2">Uncharacterized protein</fullName>
    </submittedName>
</protein>
<comment type="caution">
    <text evidence="2">The sequence shown here is derived from an EMBL/GenBank/DDBJ whole genome shotgun (WGS) entry which is preliminary data.</text>
</comment>
<keyword evidence="3" id="KW-1185">Reference proteome</keyword>
<accession>A0AAD5T0F3</accession>
<sequence>MQLFKAMAFISWFGFISSAFPTAGVGADRALQSRSCVSTNSATIQKSIAEASSNFTESKYHEECETDAYRKAVIKNSTWGAEPLPRPTMQAFVNKTENLNQIHHRVHKSESSSKSYTAAYKLPENEMIAVANATAYLRKQR</sequence>
<evidence type="ECO:0000256" key="1">
    <source>
        <dbReference type="SAM" id="SignalP"/>
    </source>
</evidence>
<reference evidence="2" key="1">
    <citation type="submission" date="2020-05" db="EMBL/GenBank/DDBJ databases">
        <title>Phylogenomic resolution of chytrid fungi.</title>
        <authorList>
            <person name="Stajich J.E."/>
            <person name="Amses K."/>
            <person name="Simmons R."/>
            <person name="Seto K."/>
            <person name="Myers J."/>
            <person name="Bonds A."/>
            <person name="Quandt C.A."/>
            <person name="Barry K."/>
            <person name="Liu P."/>
            <person name="Grigoriev I."/>
            <person name="Longcore J.E."/>
            <person name="James T.Y."/>
        </authorList>
    </citation>
    <scope>NUCLEOTIDE SEQUENCE</scope>
    <source>
        <strain evidence="2">JEL0513</strain>
    </source>
</reference>
<evidence type="ECO:0000313" key="2">
    <source>
        <dbReference type="EMBL" id="KAJ3122310.1"/>
    </source>
</evidence>
<feature type="signal peptide" evidence="1">
    <location>
        <begin position="1"/>
        <end position="18"/>
    </location>
</feature>
<evidence type="ECO:0000313" key="3">
    <source>
        <dbReference type="Proteomes" id="UP001211907"/>
    </source>
</evidence>
<keyword evidence="1" id="KW-0732">Signal</keyword>
<dbReference type="Proteomes" id="UP001211907">
    <property type="component" value="Unassembled WGS sequence"/>
</dbReference>
<dbReference type="EMBL" id="JADGJH010000819">
    <property type="protein sequence ID" value="KAJ3122310.1"/>
    <property type="molecule type" value="Genomic_DNA"/>
</dbReference>
<organism evidence="2 3">
    <name type="scientific">Physocladia obscura</name>
    <dbReference type="NCBI Taxonomy" id="109957"/>
    <lineage>
        <taxon>Eukaryota</taxon>
        <taxon>Fungi</taxon>
        <taxon>Fungi incertae sedis</taxon>
        <taxon>Chytridiomycota</taxon>
        <taxon>Chytridiomycota incertae sedis</taxon>
        <taxon>Chytridiomycetes</taxon>
        <taxon>Chytridiales</taxon>
        <taxon>Chytriomycetaceae</taxon>
        <taxon>Physocladia</taxon>
    </lineage>
</organism>
<feature type="chain" id="PRO_5042286105" evidence="1">
    <location>
        <begin position="19"/>
        <end position="141"/>
    </location>
</feature>
<gene>
    <name evidence="2" type="ORF">HK100_012047</name>
</gene>
<dbReference type="AlphaFoldDB" id="A0AAD5T0F3"/>